<accession>A0A8I0KQ46</accession>
<dbReference type="EMBL" id="JACRUO010000001">
    <property type="protein sequence ID" value="MBD3689585.1"/>
    <property type="molecule type" value="Genomic_DNA"/>
</dbReference>
<dbReference type="GO" id="GO:0005524">
    <property type="term" value="F:ATP binding"/>
    <property type="evidence" value="ECO:0007669"/>
    <property type="project" value="UniProtKB-KW"/>
</dbReference>
<dbReference type="Gene3D" id="3.40.50.300">
    <property type="entry name" value="P-loop containing nucleotide triphosphate hydrolases"/>
    <property type="match status" value="1"/>
</dbReference>
<keyword evidence="3" id="KW-0547">Nucleotide-binding</keyword>
<dbReference type="InterPro" id="IPR003439">
    <property type="entry name" value="ABC_transporter-like_ATP-bd"/>
</dbReference>
<dbReference type="InterPro" id="IPR003593">
    <property type="entry name" value="AAA+_ATPase"/>
</dbReference>
<dbReference type="PROSITE" id="PS00211">
    <property type="entry name" value="ABC_TRANSPORTER_1"/>
    <property type="match status" value="1"/>
</dbReference>
<dbReference type="RefSeq" id="WP_191071621.1">
    <property type="nucleotide sequence ID" value="NZ_CP060506.1"/>
</dbReference>
<dbReference type="InterPro" id="IPR017871">
    <property type="entry name" value="ABC_transporter-like_CS"/>
</dbReference>
<evidence type="ECO:0000256" key="1">
    <source>
        <dbReference type="ARBA" id="ARBA00005417"/>
    </source>
</evidence>
<keyword evidence="8" id="KW-1185">Reference proteome</keyword>
<evidence type="ECO:0000256" key="2">
    <source>
        <dbReference type="ARBA" id="ARBA00022448"/>
    </source>
</evidence>
<evidence type="ECO:0000256" key="5">
    <source>
        <dbReference type="SAM" id="MobiDB-lite"/>
    </source>
</evidence>
<dbReference type="InterPro" id="IPR027417">
    <property type="entry name" value="P-loop_NTPase"/>
</dbReference>
<comment type="caution">
    <text evidence="7">The sequence shown here is derived from an EMBL/GenBank/DDBJ whole genome shotgun (WGS) entry which is preliminary data.</text>
</comment>
<feature type="compositionally biased region" description="Basic residues" evidence="5">
    <location>
        <begin position="312"/>
        <end position="323"/>
    </location>
</feature>
<reference evidence="7 8" key="1">
    <citation type="submission" date="2020-08" db="EMBL/GenBank/DDBJ databases">
        <title>Winkia gen. nov., sp. nov., isolated from faeces of the Anser albifrons in China.</title>
        <authorList>
            <person name="Liu Q."/>
        </authorList>
    </citation>
    <scope>NUCLEOTIDE SEQUENCE [LARGE SCALE GENOMIC DNA]</scope>
    <source>
        <strain evidence="7 8">C62</strain>
    </source>
</reference>
<dbReference type="Pfam" id="PF00005">
    <property type="entry name" value="ABC_tran"/>
    <property type="match status" value="1"/>
</dbReference>
<evidence type="ECO:0000259" key="6">
    <source>
        <dbReference type="PROSITE" id="PS50893"/>
    </source>
</evidence>
<evidence type="ECO:0000313" key="8">
    <source>
        <dbReference type="Proteomes" id="UP000627538"/>
    </source>
</evidence>
<dbReference type="PANTHER" id="PTHR43335:SF4">
    <property type="entry name" value="ABC TRANSPORTER, ATP-BINDING PROTEIN"/>
    <property type="match status" value="1"/>
</dbReference>
<dbReference type="PROSITE" id="PS50893">
    <property type="entry name" value="ABC_TRANSPORTER_2"/>
    <property type="match status" value="1"/>
</dbReference>
<dbReference type="SUPFAM" id="SSF52540">
    <property type="entry name" value="P-loop containing nucleoside triphosphate hydrolases"/>
    <property type="match status" value="1"/>
</dbReference>
<dbReference type="PANTHER" id="PTHR43335">
    <property type="entry name" value="ABC TRANSPORTER, ATP-BINDING PROTEIN"/>
    <property type="match status" value="1"/>
</dbReference>
<keyword evidence="4 7" id="KW-0067">ATP-binding</keyword>
<dbReference type="AlphaFoldDB" id="A0A8I0KQ46"/>
<proteinExistence type="inferred from homology"/>
<dbReference type="SMART" id="SM00382">
    <property type="entry name" value="AAA"/>
    <property type="match status" value="1"/>
</dbReference>
<feature type="domain" description="ABC transporter" evidence="6">
    <location>
        <begin position="2"/>
        <end position="227"/>
    </location>
</feature>
<evidence type="ECO:0000256" key="4">
    <source>
        <dbReference type="ARBA" id="ARBA00022840"/>
    </source>
</evidence>
<protein>
    <submittedName>
        <fullName evidence="7">ATP-binding cassette domain-containing protein</fullName>
    </submittedName>
</protein>
<evidence type="ECO:0000313" key="7">
    <source>
        <dbReference type="EMBL" id="MBD3689585.1"/>
    </source>
</evidence>
<keyword evidence="2" id="KW-0813">Transport</keyword>
<comment type="similarity">
    <text evidence="1">Belongs to the ABC transporter superfamily.</text>
</comment>
<dbReference type="Proteomes" id="UP000627538">
    <property type="component" value="Unassembled WGS sequence"/>
</dbReference>
<evidence type="ECO:0000256" key="3">
    <source>
        <dbReference type="ARBA" id="ARBA00022741"/>
    </source>
</evidence>
<name>A0A8I0KQ46_9ACTO</name>
<organism evidence="7 8">
    <name type="scientific">Nanchangia anserum</name>
    <dbReference type="NCBI Taxonomy" id="2692125"/>
    <lineage>
        <taxon>Bacteria</taxon>
        <taxon>Bacillati</taxon>
        <taxon>Actinomycetota</taxon>
        <taxon>Actinomycetes</taxon>
        <taxon>Actinomycetales</taxon>
        <taxon>Actinomycetaceae</taxon>
        <taxon>Nanchangia</taxon>
    </lineage>
</organism>
<gene>
    <name evidence="7" type="ORF">H8R10_05010</name>
</gene>
<sequence>MIEVTGLTKFYGSTRVLHDVSLTIPPGCITGFVGPNGAGKSTTLRLIAGLEKPQSGTALVDGRPMGEHPSPISALGCLLDAHWFLPARSGRDHLRALAAPQGISMKRVDYLLEVTELAGAGRMPVKTYSLGMRQRLGIAAALLGDARNYLLDEPANGLDPHGIAWLRHLLRSEAERGKSILLSSHLMAEMAQIADRVAVISHGVITDEAALSDFVTSTEASSVVVASDDPRLAGVIEALPGAQILGTDNGALVVAGTTDAEVGRAALAAGIVLRQLSSRPITLEDAYLARTESREARIRPTTQPPSPASPAPRRRYPSRKDRR</sequence>
<feature type="region of interest" description="Disordered" evidence="5">
    <location>
        <begin position="292"/>
        <end position="323"/>
    </location>
</feature>
<dbReference type="GO" id="GO:0016887">
    <property type="term" value="F:ATP hydrolysis activity"/>
    <property type="evidence" value="ECO:0007669"/>
    <property type="project" value="InterPro"/>
</dbReference>